<evidence type="ECO:0000313" key="1">
    <source>
        <dbReference type="EMBL" id="KAH7992356.1"/>
    </source>
</evidence>
<evidence type="ECO:0000313" key="2">
    <source>
        <dbReference type="Proteomes" id="UP000827872"/>
    </source>
</evidence>
<dbReference type="Proteomes" id="UP000827872">
    <property type="component" value="Linkage Group LG03"/>
</dbReference>
<organism evidence="1 2">
    <name type="scientific">Sphaerodactylus townsendi</name>
    <dbReference type="NCBI Taxonomy" id="933632"/>
    <lineage>
        <taxon>Eukaryota</taxon>
        <taxon>Metazoa</taxon>
        <taxon>Chordata</taxon>
        <taxon>Craniata</taxon>
        <taxon>Vertebrata</taxon>
        <taxon>Euteleostomi</taxon>
        <taxon>Lepidosauria</taxon>
        <taxon>Squamata</taxon>
        <taxon>Bifurcata</taxon>
        <taxon>Gekkota</taxon>
        <taxon>Sphaerodactylidae</taxon>
        <taxon>Sphaerodactylus</taxon>
    </lineage>
</organism>
<dbReference type="EMBL" id="CM037616">
    <property type="protein sequence ID" value="KAH7992356.1"/>
    <property type="molecule type" value="Genomic_DNA"/>
</dbReference>
<name>A0ACB8EI47_9SAUR</name>
<proteinExistence type="predicted"/>
<reference evidence="1" key="1">
    <citation type="submission" date="2021-08" db="EMBL/GenBank/DDBJ databases">
        <title>The first chromosome-level gecko genome reveals the dynamic sex chromosomes of Neotropical dwarf geckos (Sphaerodactylidae: Sphaerodactylus).</title>
        <authorList>
            <person name="Pinto B.J."/>
            <person name="Keating S.E."/>
            <person name="Gamble T."/>
        </authorList>
    </citation>
    <scope>NUCLEOTIDE SEQUENCE</scope>
    <source>
        <strain evidence="1">TG3544</strain>
    </source>
</reference>
<sequence>MAQIHALVVLMTFLEISERAPFSPSFPTLPTTLTPFLITAYVLLGKPASCFRKQGNRCNWEMCHKSLVGEGGIKVNSCGYVMLLFYLQHLCPAFCPYKGHQGS</sequence>
<protein>
    <submittedName>
        <fullName evidence="1">Uncharacterized protein</fullName>
    </submittedName>
</protein>
<accession>A0ACB8EI47</accession>
<comment type="caution">
    <text evidence="1">The sequence shown here is derived from an EMBL/GenBank/DDBJ whole genome shotgun (WGS) entry which is preliminary data.</text>
</comment>
<keyword evidence="2" id="KW-1185">Reference proteome</keyword>
<gene>
    <name evidence="1" type="ORF">K3G42_021785</name>
</gene>